<dbReference type="AlphaFoldDB" id="A0A345Z4R4"/>
<keyword evidence="3" id="KW-1185">Reference proteome</keyword>
<evidence type="ECO:0000256" key="1">
    <source>
        <dbReference type="SAM" id="Phobius"/>
    </source>
</evidence>
<dbReference type="RefSeq" id="WP_115558487.1">
    <property type="nucleotide sequence ID" value="NZ_CP031376.1"/>
</dbReference>
<dbReference type="EMBL" id="CP031376">
    <property type="protein sequence ID" value="AXK51593.1"/>
    <property type="molecule type" value="Genomic_DNA"/>
</dbReference>
<gene>
    <name evidence="2" type="ORF">SALLE_v1c09230</name>
</gene>
<feature type="transmembrane region" description="Helical" evidence="1">
    <location>
        <begin position="85"/>
        <end position="107"/>
    </location>
</feature>
<evidence type="ECO:0000313" key="3">
    <source>
        <dbReference type="Proteomes" id="UP000254792"/>
    </source>
</evidence>
<proteinExistence type="predicted"/>
<accession>A0A345Z4R4</accession>
<reference evidence="2 3" key="1">
    <citation type="submission" date="2018-07" db="EMBL/GenBank/DDBJ databases">
        <title>Complete genome sequence of Spiroplasma alleghenense PLHS-1 (ATCC 51752).</title>
        <authorList>
            <person name="Chou L."/>
            <person name="Lee T.-Y."/>
            <person name="Tsai Y.-M."/>
            <person name="Kuo C.-H."/>
        </authorList>
    </citation>
    <scope>NUCLEOTIDE SEQUENCE [LARGE SCALE GENOMIC DNA]</scope>
    <source>
        <strain evidence="2 3">PLHS-1</strain>
    </source>
</reference>
<evidence type="ECO:0000313" key="2">
    <source>
        <dbReference type="EMBL" id="AXK51593.1"/>
    </source>
</evidence>
<dbReference type="KEGG" id="salx:SALLE_v1c09230"/>
<organism evidence="2 3">
    <name type="scientific">Spiroplasma alleghenense</name>
    <dbReference type="NCBI Taxonomy" id="216931"/>
    <lineage>
        <taxon>Bacteria</taxon>
        <taxon>Bacillati</taxon>
        <taxon>Mycoplasmatota</taxon>
        <taxon>Mollicutes</taxon>
        <taxon>Entomoplasmatales</taxon>
        <taxon>Spiroplasmataceae</taxon>
        <taxon>Spiroplasma</taxon>
    </lineage>
</organism>
<protein>
    <recommendedName>
        <fullName evidence="4">Transmembrane protein</fullName>
    </recommendedName>
</protein>
<feature type="transmembrane region" description="Helical" evidence="1">
    <location>
        <begin position="12"/>
        <end position="34"/>
    </location>
</feature>
<feature type="transmembrane region" description="Helical" evidence="1">
    <location>
        <begin position="194"/>
        <end position="213"/>
    </location>
</feature>
<dbReference type="Proteomes" id="UP000254792">
    <property type="component" value="Chromosome"/>
</dbReference>
<name>A0A345Z4R4_9MOLU</name>
<sequence length="240" mass="28160">MEKIKISRLTMTFITQFILTITSITIIASILNIVNSRIYIKDLPGIEESFFNNFQVNGVSVLNTAYLSWKGIYSSFLGNGNFSGYWILFWTAFALLSIVLGPVFRILAYTLENLWSRFWCFWTSFFNIALLIFIIIGLSTPMNKDVFNQTFENQVFDYFGRDFFNTPELQEQFQLLKLGIGQTFSYNQFLIENAIEISLASISILAILLWLLHDHFENKFDRRKQDKNDVLYEKYDRLEI</sequence>
<evidence type="ECO:0008006" key="4">
    <source>
        <dbReference type="Google" id="ProtNLM"/>
    </source>
</evidence>
<keyword evidence="1" id="KW-0812">Transmembrane</keyword>
<keyword evidence="1" id="KW-1133">Transmembrane helix</keyword>
<keyword evidence="1" id="KW-0472">Membrane</keyword>
<feature type="transmembrane region" description="Helical" evidence="1">
    <location>
        <begin position="119"/>
        <end position="138"/>
    </location>
</feature>